<evidence type="ECO:0000313" key="3">
    <source>
        <dbReference type="EMBL" id="QBH13539.1"/>
    </source>
</evidence>
<organism evidence="4 5">
    <name type="scientific">Desulfobacter hydrogenophilus</name>
    <dbReference type="NCBI Taxonomy" id="2291"/>
    <lineage>
        <taxon>Bacteria</taxon>
        <taxon>Pseudomonadati</taxon>
        <taxon>Thermodesulfobacteriota</taxon>
        <taxon>Desulfobacteria</taxon>
        <taxon>Desulfobacterales</taxon>
        <taxon>Desulfobacteraceae</taxon>
        <taxon>Desulfobacter</taxon>
    </lineage>
</organism>
<proteinExistence type="predicted"/>
<dbReference type="Pfam" id="PF14319">
    <property type="entry name" value="Zn_Tnp_IS91"/>
    <property type="match status" value="1"/>
</dbReference>
<accession>A0A328F9S2</accession>
<dbReference type="Pfam" id="PF04986">
    <property type="entry name" value="Y2_Tnp"/>
    <property type="match status" value="1"/>
</dbReference>
<dbReference type="EMBL" id="CP036313">
    <property type="protein sequence ID" value="QBH13539.1"/>
    <property type="molecule type" value="Genomic_DNA"/>
</dbReference>
<name>A0A328F9S2_9BACT</name>
<dbReference type="GO" id="GO:0004803">
    <property type="term" value="F:transposase activity"/>
    <property type="evidence" value="ECO:0007669"/>
    <property type="project" value="InterPro"/>
</dbReference>
<evidence type="ECO:0000259" key="1">
    <source>
        <dbReference type="Pfam" id="PF04986"/>
    </source>
</evidence>
<reference evidence="3 6" key="2">
    <citation type="submission" date="2019-02" db="EMBL/GenBank/DDBJ databases">
        <title>Complete genome sequence of Desulfobacter hydrogenophilus AcRS1.</title>
        <authorList>
            <person name="Marietou A."/>
            <person name="Lund M.B."/>
            <person name="Marshall I.P.G."/>
            <person name="Schreiber L."/>
            <person name="Jorgensen B."/>
        </authorList>
    </citation>
    <scope>NUCLEOTIDE SEQUENCE [LARGE SCALE GENOMIC DNA]</scope>
    <source>
        <strain evidence="3 6">AcRS1</strain>
    </source>
</reference>
<dbReference type="GO" id="GO:0006313">
    <property type="term" value="P:DNA transposition"/>
    <property type="evidence" value="ECO:0007669"/>
    <property type="project" value="InterPro"/>
</dbReference>
<gene>
    <name evidence="4" type="ORF">DO021_15645</name>
    <name evidence="3" type="ORF">EYB58_11750</name>
</gene>
<dbReference type="GO" id="GO:0003677">
    <property type="term" value="F:DNA binding"/>
    <property type="evidence" value="ECO:0007669"/>
    <property type="project" value="InterPro"/>
</dbReference>
<dbReference type="Proteomes" id="UP000293902">
    <property type="component" value="Chromosome"/>
</dbReference>
<dbReference type="AlphaFoldDB" id="A0A328F9S2"/>
<dbReference type="OrthoDB" id="5617398at2"/>
<keyword evidence="6" id="KW-1185">Reference proteome</keyword>
<dbReference type="PANTHER" id="PTHR37023:SF1">
    <property type="entry name" value="ISSOD25 TRANSPOSASE TNPA_ISSOD25"/>
    <property type="match status" value="1"/>
</dbReference>
<dbReference type="InterPro" id="IPR026889">
    <property type="entry name" value="Zn_Tnp"/>
</dbReference>
<dbReference type="InterPro" id="IPR007069">
    <property type="entry name" value="Transposase_32"/>
</dbReference>
<evidence type="ECO:0000313" key="4">
    <source>
        <dbReference type="EMBL" id="RAM01119.1"/>
    </source>
</evidence>
<protein>
    <submittedName>
        <fullName evidence="4">Uncharacterized protein</fullName>
    </submittedName>
</protein>
<sequence length="435" mass="50993">MTWFSDRKSIYSDVDVFKKIFDDHWGNFIKAYPKYDIDQYDNPVQKMLGCRDASNGYSEYICMYCGRDRRRVPFSCKSCFCLSCAKQYVDNFVSQVSGVLHTGVIYRHIVLTLPEQLRPVFFKERFNKYLLSGFMKCGAECLEDVVSTVKRKMLKIGSIVVVQTHGRSGQYNPHLHVIMTSGGVSTEHERWYDLGYFKYEIIHKKWQYHLFAWLKRYFDSLEINQLVNKLWKQYPNGLVANVSKGSVPESCRGLAGYLARYVASPPIAVRRIVNYDGQTVEYWYKDHRTKSKTFEKVHVYTFIGRMVQHIMPKGFQRVRYYGLEATKTYKKWSEVIPRGIKRIGRIVKGAYQIVKRKKYRERYQEISGIDPMRCQYCESEMELMTIWHPKHGVLYDIVSTLEEVKIEQEKVDRGGGYSVWPPAGGIQLSLFTMPS</sequence>
<evidence type="ECO:0000259" key="2">
    <source>
        <dbReference type="Pfam" id="PF14319"/>
    </source>
</evidence>
<dbReference type="EMBL" id="QLNI01000032">
    <property type="protein sequence ID" value="RAM01119.1"/>
    <property type="molecule type" value="Genomic_DNA"/>
</dbReference>
<reference evidence="4 5" key="1">
    <citation type="submission" date="2018-06" db="EMBL/GenBank/DDBJ databases">
        <title>Complete Genome Sequence of Desulfobacter hydrogenophilus (DSM3380).</title>
        <authorList>
            <person name="Marietou A."/>
            <person name="Schreiber L."/>
            <person name="Marshall I."/>
            <person name="Jorgensen B."/>
        </authorList>
    </citation>
    <scope>NUCLEOTIDE SEQUENCE [LARGE SCALE GENOMIC DNA]</scope>
    <source>
        <strain evidence="4 5">DSM 3380</strain>
    </source>
</reference>
<evidence type="ECO:0000313" key="6">
    <source>
        <dbReference type="Proteomes" id="UP000293902"/>
    </source>
</evidence>
<dbReference type="PANTHER" id="PTHR37023">
    <property type="entry name" value="TRANSPOSASE"/>
    <property type="match status" value="1"/>
</dbReference>
<evidence type="ECO:0000313" key="5">
    <source>
        <dbReference type="Proteomes" id="UP000248798"/>
    </source>
</evidence>
<dbReference type="RefSeq" id="WP_111958353.1">
    <property type="nucleotide sequence ID" value="NZ_CP036313.1"/>
</dbReference>
<feature type="domain" description="Transposase zinc-binding" evidence="2">
    <location>
        <begin position="20"/>
        <end position="113"/>
    </location>
</feature>
<feature type="domain" description="Transposase IS801/IS1294" evidence="1">
    <location>
        <begin position="157"/>
        <end position="325"/>
    </location>
</feature>
<dbReference type="Proteomes" id="UP000248798">
    <property type="component" value="Unassembled WGS sequence"/>
</dbReference>